<accession>A0A7W9YDI1</accession>
<dbReference type="Proteomes" id="UP000546642">
    <property type="component" value="Unassembled WGS sequence"/>
</dbReference>
<dbReference type="EMBL" id="JACHDS010000001">
    <property type="protein sequence ID" value="MBB6170122.1"/>
    <property type="molecule type" value="Genomic_DNA"/>
</dbReference>
<feature type="transmembrane region" description="Helical" evidence="1">
    <location>
        <begin position="35"/>
        <end position="53"/>
    </location>
</feature>
<protein>
    <submittedName>
        <fullName evidence="2">Putative integral membrane protein</fullName>
    </submittedName>
</protein>
<dbReference type="AlphaFoldDB" id="A0A7W9YDI1"/>
<feature type="transmembrane region" description="Helical" evidence="1">
    <location>
        <begin position="12"/>
        <end position="29"/>
    </location>
</feature>
<keyword evidence="1" id="KW-1133">Transmembrane helix</keyword>
<evidence type="ECO:0000313" key="2">
    <source>
        <dbReference type="EMBL" id="MBB6170122.1"/>
    </source>
</evidence>
<name>A0A7W9YDI1_9ACTN</name>
<organism evidence="2 3">
    <name type="scientific">Nocardiopsis mwathae</name>
    <dbReference type="NCBI Taxonomy" id="1472723"/>
    <lineage>
        <taxon>Bacteria</taxon>
        <taxon>Bacillati</taxon>
        <taxon>Actinomycetota</taxon>
        <taxon>Actinomycetes</taxon>
        <taxon>Streptosporangiales</taxon>
        <taxon>Nocardiopsidaceae</taxon>
        <taxon>Nocardiopsis</taxon>
    </lineage>
</organism>
<gene>
    <name evidence="2" type="ORF">HNR23_000182</name>
</gene>
<dbReference type="RefSeq" id="WP_184072543.1">
    <property type="nucleotide sequence ID" value="NZ_JACHDS010000001.1"/>
</dbReference>
<evidence type="ECO:0000256" key="1">
    <source>
        <dbReference type="SAM" id="Phobius"/>
    </source>
</evidence>
<keyword evidence="1" id="KW-0812">Transmembrane</keyword>
<evidence type="ECO:0000313" key="3">
    <source>
        <dbReference type="Proteomes" id="UP000546642"/>
    </source>
</evidence>
<sequence>MDDGRRFELQLYLMLASMAGLLVMVFALASAETGFMAAITGFPIAVAATVSQIRDLRRLRRPDPR</sequence>
<proteinExistence type="predicted"/>
<keyword evidence="3" id="KW-1185">Reference proteome</keyword>
<keyword evidence="1" id="KW-0472">Membrane</keyword>
<comment type="caution">
    <text evidence="2">The sequence shown here is derived from an EMBL/GenBank/DDBJ whole genome shotgun (WGS) entry which is preliminary data.</text>
</comment>
<reference evidence="2 3" key="1">
    <citation type="submission" date="2020-08" db="EMBL/GenBank/DDBJ databases">
        <title>Sequencing the genomes of 1000 actinobacteria strains.</title>
        <authorList>
            <person name="Klenk H.-P."/>
        </authorList>
    </citation>
    <scope>NUCLEOTIDE SEQUENCE [LARGE SCALE GENOMIC DNA]</scope>
    <source>
        <strain evidence="2 3">DSM 46659</strain>
    </source>
</reference>